<dbReference type="SUPFAM" id="SSF52540">
    <property type="entry name" value="P-loop containing nucleoside triphosphate hydrolases"/>
    <property type="match status" value="1"/>
</dbReference>
<dbReference type="PANTHER" id="PTHR43335:SF8">
    <property type="entry name" value="ABC TRANSPORTER, ATP-BINDING PROTEIN"/>
    <property type="match status" value="1"/>
</dbReference>
<name>A0ABY8WXR4_9BACT</name>
<gene>
    <name evidence="6" type="ORF">SEML1_0836</name>
</gene>
<sequence>MSGKLAVNAERLIKTFSGNEVIKGCNLSVPAGCIYGLIGANGAGKTTLFKLLMGLLTPTAGTVQIFGMDVGERRDEIIKCIGSIIEAPAFYDHLSARENLEIHLEYMGTSGDVPATLAMVGLELANNQPVSKFSLGMRQRLGIARALIHKPKLLILDEPINGLDPMGIREMRELFLTLKTEHHMTILVSSHILGEIELTADTVGVLVNGVIAQEVAPSVVKKQYPNGLEDYFFNIMAGGKQDA</sequence>
<dbReference type="EMBL" id="CP124550">
    <property type="protein sequence ID" value="WIO46432.1"/>
    <property type="molecule type" value="Genomic_DNA"/>
</dbReference>
<organism evidence="6 7">
    <name type="scientific">Candidatus Southlakia epibionticum</name>
    <dbReference type="NCBI Taxonomy" id="3043284"/>
    <lineage>
        <taxon>Bacteria</taxon>
        <taxon>Candidatus Saccharimonadota</taxon>
        <taxon>Candidatus Saccharimonadia</taxon>
        <taxon>Candidatus Saccharimonadales</taxon>
        <taxon>Candidatus Saccharimonadaceae</taxon>
        <taxon>Candidatus Southlakia</taxon>
    </lineage>
</organism>
<dbReference type="PROSITE" id="PS50893">
    <property type="entry name" value="ABC_TRANSPORTER_2"/>
    <property type="match status" value="1"/>
</dbReference>
<dbReference type="Pfam" id="PF00005">
    <property type="entry name" value="ABC_tran"/>
    <property type="match status" value="1"/>
</dbReference>
<evidence type="ECO:0000313" key="7">
    <source>
        <dbReference type="Proteomes" id="UP001177295"/>
    </source>
</evidence>
<evidence type="ECO:0000256" key="3">
    <source>
        <dbReference type="ARBA" id="ARBA00022741"/>
    </source>
</evidence>
<reference evidence="6 7" key="1">
    <citation type="journal article" date="2023" name="Cell">
        <title>Genetic manipulation of Patescibacteria provides mechanistic insights into microbial dark matter and the epibiotic lifestyle.</title>
        <authorList>
            <person name="Wang Y."/>
            <person name="Gallagher L.A."/>
            <person name="Andrade P.A."/>
            <person name="Liu A."/>
            <person name="Humphreys I.R."/>
            <person name="Turkarslan S."/>
            <person name="Cutler K.J."/>
            <person name="Arrieta-Ortiz M.L."/>
            <person name="Li Y."/>
            <person name="Radey M.C."/>
            <person name="McLean J.S."/>
            <person name="Cong Q."/>
            <person name="Baker D."/>
            <person name="Baliga N.S."/>
            <person name="Peterson S.B."/>
            <person name="Mougous J.D."/>
        </authorList>
    </citation>
    <scope>NUCLEOTIDE SEQUENCE [LARGE SCALE GENOMIC DNA]</scope>
    <source>
        <strain evidence="6 7">ML1</strain>
    </source>
</reference>
<dbReference type="GO" id="GO:0005524">
    <property type="term" value="F:ATP binding"/>
    <property type="evidence" value="ECO:0007669"/>
    <property type="project" value="UniProtKB-KW"/>
</dbReference>
<dbReference type="Gene3D" id="3.40.50.300">
    <property type="entry name" value="P-loop containing nucleotide triphosphate hydrolases"/>
    <property type="match status" value="1"/>
</dbReference>
<evidence type="ECO:0000256" key="1">
    <source>
        <dbReference type="ARBA" id="ARBA00005417"/>
    </source>
</evidence>
<keyword evidence="4 6" id="KW-0067">ATP-binding</keyword>
<dbReference type="InterPro" id="IPR003439">
    <property type="entry name" value="ABC_transporter-like_ATP-bd"/>
</dbReference>
<dbReference type="RefSeq" id="WP_376753960.1">
    <property type="nucleotide sequence ID" value="NZ_CP124550.1"/>
</dbReference>
<evidence type="ECO:0000256" key="4">
    <source>
        <dbReference type="ARBA" id="ARBA00022840"/>
    </source>
</evidence>
<protein>
    <submittedName>
        <fullName evidence="6">ABC transporter ATP-binding protein</fullName>
    </submittedName>
</protein>
<dbReference type="PANTHER" id="PTHR43335">
    <property type="entry name" value="ABC TRANSPORTER, ATP-BINDING PROTEIN"/>
    <property type="match status" value="1"/>
</dbReference>
<feature type="domain" description="ABC transporter" evidence="5">
    <location>
        <begin position="7"/>
        <end position="233"/>
    </location>
</feature>
<keyword evidence="3" id="KW-0547">Nucleotide-binding</keyword>
<dbReference type="PROSITE" id="PS00211">
    <property type="entry name" value="ABC_TRANSPORTER_1"/>
    <property type="match status" value="1"/>
</dbReference>
<proteinExistence type="inferred from homology"/>
<dbReference type="InterPro" id="IPR027417">
    <property type="entry name" value="P-loop_NTPase"/>
</dbReference>
<evidence type="ECO:0000259" key="5">
    <source>
        <dbReference type="PROSITE" id="PS50893"/>
    </source>
</evidence>
<keyword evidence="7" id="KW-1185">Reference proteome</keyword>
<evidence type="ECO:0000313" key="6">
    <source>
        <dbReference type="EMBL" id="WIO46432.1"/>
    </source>
</evidence>
<dbReference type="Proteomes" id="UP001177295">
    <property type="component" value="Chromosome"/>
</dbReference>
<dbReference type="InterPro" id="IPR003593">
    <property type="entry name" value="AAA+_ATPase"/>
</dbReference>
<dbReference type="InterPro" id="IPR017871">
    <property type="entry name" value="ABC_transporter-like_CS"/>
</dbReference>
<comment type="similarity">
    <text evidence="1">Belongs to the ABC transporter superfamily.</text>
</comment>
<dbReference type="SMART" id="SM00382">
    <property type="entry name" value="AAA"/>
    <property type="match status" value="1"/>
</dbReference>
<accession>A0ABY8WXR4</accession>
<evidence type="ECO:0000256" key="2">
    <source>
        <dbReference type="ARBA" id="ARBA00022448"/>
    </source>
</evidence>
<keyword evidence="2" id="KW-0813">Transport</keyword>